<dbReference type="Proteomes" id="UP001527866">
    <property type="component" value="Unassembled WGS sequence"/>
</dbReference>
<organism evidence="2 3">
    <name type="scientific">Nocardiopsis endophytica</name>
    <dbReference type="NCBI Taxonomy" id="3018445"/>
    <lineage>
        <taxon>Bacteria</taxon>
        <taxon>Bacillati</taxon>
        <taxon>Actinomycetota</taxon>
        <taxon>Actinomycetes</taxon>
        <taxon>Streptosporangiales</taxon>
        <taxon>Nocardiopsidaceae</taxon>
        <taxon>Nocardiopsis</taxon>
    </lineage>
</organism>
<dbReference type="PROSITE" id="PS00062">
    <property type="entry name" value="ALDOKETO_REDUCTASE_2"/>
    <property type="match status" value="1"/>
</dbReference>
<keyword evidence="3" id="KW-1185">Reference proteome</keyword>
<feature type="domain" description="NADP-dependent oxidoreductase" evidence="1">
    <location>
        <begin position="14"/>
        <end position="309"/>
    </location>
</feature>
<dbReference type="InterPro" id="IPR036812">
    <property type="entry name" value="NAD(P)_OxRdtase_dom_sf"/>
</dbReference>
<evidence type="ECO:0000313" key="2">
    <source>
        <dbReference type="EMBL" id="MDA2812844.1"/>
    </source>
</evidence>
<dbReference type="PRINTS" id="PR00069">
    <property type="entry name" value="ALDKETRDTASE"/>
</dbReference>
<sequence length="315" mass="33390">MTTLGSSGLEIHPVVLGGNTFGWTSDESESHRVLDAFLDAGGTLVDTADSYSAWVEGNHGGESEHVIGSWLAGRGRRDDVLIATKASQHPEFRGLSASNVKAAAEASLKRLGTDRIDIYYAHFDDADTPLEDTVGAFDALVREGKVRYVGVSNYGPDRLRRWLEIAEDTGAAPPVALQPHYSLVHRRTVEPELRGIAVDAGMGILPYWALAAGFLTGKYRTEADLKGRARAGSVGRHMGPDGLAVVDRLVEVADAHGVAPATVALAWVLGRPGMAGVLASARTAEQLPALMDAARVSLGEQEMDALTRASDAVGE</sequence>
<dbReference type="InterPro" id="IPR050523">
    <property type="entry name" value="AKR_Detox_Biosynth"/>
</dbReference>
<name>A0ABT4U7C3_9ACTN</name>
<comment type="caution">
    <text evidence="2">The sequence shown here is derived from an EMBL/GenBank/DDBJ whole genome shotgun (WGS) entry which is preliminary data.</text>
</comment>
<proteinExistence type="predicted"/>
<dbReference type="PANTHER" id="PTHR43364:SF6">
    <property type="entry name" value="OXIDOREDUCTASE-RELATED"/>
    <property type="match status" value="1"/>
</dbReference>
<gene>
    <name evidence="2" type="ORF">O4J56_19520</name>
</gene>
<reference evidence="2 3" key="1">
    <citation type="submission" date="2023-01" db="EMBL/GenBank/DDBJ databases">
        <title>Draft genome sequence of Nocardiopsis sp. RSe5-2 isolated from halophytes.</title>
        <authorList>
            <person name="Duangmal K."/>
            <person name="Chantavorakit T."/>
        </authorList>
    </citation>
    <scope>NUCLEOTIDE SEQUENCE [LARGE SCALE GENOMIC DNA]</scope>
    <source>
        <strain evidence="2 3">RSe5-2</strain>
    </source>
</reference>
<protein>
    <submittedName>
        <fullName evidence="2">Aldo/keto reductase</fullName>
    </submittedName>
</protein>
<dbReference type="InterPro" id="IPR018170">
    <property type="entry name" value="Aldo/ket_reductase_CS"/>
</dbReference>
<evidence type="ECO:0000259" key="1">
    <source>
        <dbReference type="Pfam" id="PF00248"/>
    </source>
</evidence>
<accession>A0ABT4U7C3</accession>
<dbReference type="CDD" id="cd19081">
    <property type="entry name" value="AKR_AKR9C1"/>
    <property type="match status" value="1"/>
</dbReference>
<dbReference type="Pfam" id="PF00248">
    <property type="entry name" value="Aldo_ket_red"/>
    <property type="match status" value="1"/>
</dbReference>
<dbReference type="PANTHER" id="PTHR43364">
    <property type="entry name" value="NADH-SPECIFIC METHYLGLYOXAL REDUCTASE-RELATED"/>
    <property type="match status" value="1"/>
</dbReference>
<dbReference type="Gene3D" id="3.20.20.100">
    <property type="entry name" value="NADP-dependent oxidoreductase domain"/>
    <property type="match status" value="1"/>
</dbReference>
<dbReference type="InterPro" id="IPR020471">
    <property type="entry name" value="AKR"/>
</dbReference>
<dbReference type="RefSeq" id="WP_270687543.1">
    <property type="nucleotide sequence ID" value="NZ_JAQFWQ010000060.1"/>
</dbReference>
<dbReference type="InterPro" id="IPR023210">
    <property type="entry name" value="NADP_OxRdtase_dom"/>
</dbReference>
<dbReference type="EMBL" id="JAQFWQ010000060">
    <property type="protein sequence ID" value="MDA2812844.1"/>
    <property type="molecule type" value="Genomic_DNA"/>
</dbReference>
<dbReference type="SUPFAM" id="SSF51430">
    <property type="entry name" value="NAD(P)-linked oxidoreductase"/>
    <property type="match status" value="1"/>
</dbReference>
<evidence type="ECO:0000313" key="3">
    <source>
        <dbReference type="Proteomes" id="UP001527866"/>
    </source>
</evidence>